<evidence type="ECO:0000313" key="3">
    <source>
        <dbReference type="Proteomes" id="UP000178534"/>
    </source>
</evidence>
<keyword evidence="1" id="KW-0472">Membrane</keyword>
<gene>
    <name evidence="2" type="ORF">A2942_04605</name>
</gene>
<sequence>MLFIQRIFAHPTLAQIPRPAIVVFMLILGTMFPDIPLKASITLMALAFVQNAAYSLQSRAGNRTSNLYHFIAAVFSKLVFFVTLSFLVHIQVTLNVLLTYILGTMLGSVYGTRLSIVIEKMLGAVADLGEEVKGQALPLSRAMLGLTILLVLELAAIGYYGVQYDLYMLAIIALAAYVSDLLFAILRVARNTDAYWFHLSFAVIQAAAGFAVFSVLVKMNGDWFLFAPYLTGAVLGSLMGAEAGKRFGKHLKASWNAQDLKKNVVPLPIKQGIACALLLVPHLLYFGLGSLAQQLLILGAALLQTSAFTVISRARQRNHELYIEWASIFSNGIWFVTFNILVVNELAGYLLIPFLVGTGIGSLWGQAFAMSIEKQIGAFVNTEEKK</sequence>
<proteinExistence type="predicted"/>
<feature type="transmembrane region" description="Helical" evidence="1">
    <location>
        <begin position="223"/>
        <end position="243"/>
    </location>
</feature>
<dbReference type="AlphaFoldDB" id="A0A1G2DL12"/>
<feature type="transmembrane region" description="Helical" evidence="1">
    <location>
        <begin position="12"/>
        <end position="33"/>
    </location>
</feature>
<name>A0A1G2DL12_9BACT</name>
<accession>A0A1G2DL12</accession>
<feature type="transmembrane region" description="Helical" evidence="1">
    <location>
        <begin position="195"/>
        <end position="217"/>
    </location>
</feature>
<feature type="transmembrane region" description="Helical" evidence="1">
    <location>
        <begin position="264"/>
        <end position="285"/>
    </location>
</feature>
<feature type="transmembrane region" description="Helical" evidence="1">
    <location>
        <begin position="68"/>
        <end position="90"/>
    </location>
</feature>
<feature type="transmembrane region" description="Helical" evidence="1">
    <location>
        <begin position="347"/>
        <end position="365"/>
    </location>
</feature>
<comment type="caution">
    <text evidence="2">The sequence shown here is derived from an EMBL/GenBank/DDBJ whole genome shotgun (WGS) entry which is preliminary data.</text>
</comment>
<organism evidence="2 3">
    <name type="scientific">Candidatus Lloydbacteria bacterium RIFCSPLOWO2_01_FULL_50_20</name>
    <dbReference type="NCBI Taxonomy" id="1798665"/>
    <lineage>
        <taxon>Bacteria</taxon>
        <taxon>Candidatus Lloydiibacteriota</taxon>
    </lineage>
</organism>
<dbReference type="EMBL" id="MHLP01000006">
    <property type="protein sequence ID" value="OGZ13600.1"/>
    <property type="molecule type" value="Genomic_DNA"/>
</dbReference>
<reference evidence="2 3" key="1">
    <citation type="journal article" date="2016" name="Nat. Commun.">
        <title>Thousands of microbial genomes shed light on interconnected biogeochemical processes in an aquifer system.</title>
        <authorList>
            <person name="Anantharaman K."/>
            <person name="Brown C.T."/>
            <person name="Hug L.A."/>
            <person name="Sharon I."/>
            <person name="Castelle C.J."/>
            <person name="Probst A.J."/>
            <person name="Thomas B.C."/>
            <person name="Singh A."/>
            <person name="Wilkins M.J."/>
            <person name="Karaoz U."/>
            <person name="Brodie E.L."/>
            <person name="Williams K.H."/>
            <person name="Hubbard S.S."/>
            <person name="Banfield J.F."/>
        </authorList>
    </citation>
    <scope>NUCLEOTIDE SEQUENCE [LARGE SCALE GENOMIC DNA]</scope>
</reference>
<evidence type="ECO:0000313" key="2">
    <source>
        <dbReference type="EMBL" id="OGZ13600.1"/>
    </source>
</evidence>
<keyword evidence="1" id="KW-0812">Transmembrane</keyword>
<feature type="transmembrane region" description="Helical" evidence="1">
    <location>
        <begin position="291"/>
        <end position="310"/>
    </location>
</feature>
<evidence type="ECO:0000256" key="1">
    <source>
        <dbReference type="SAM" id="Phobius"/>
    </source>
</evidence>
<protein>
    <submittedName>
        <fullName evidence="2">Uncharacterized protein</fullName>
    </submittedName>
</protein>
<feature type="transmembrane region" description="Helical" evidence="1">
    <location>
        <begin position="322"/>
        <end position="341"/>
    </location>
</feature>
<dbReference type="Proteomes" id="UP000178534">
    <property type="component" value="Unassembled WGS sequence"/>
</dbReference>
<feature type="transmembrane region" description="Helical" evidence="1">
    <location>
        <begin position="166"/>
        <end position="188"/>
    </location>
</feature>
<keyword evidence="1" id="KW-1133">Transmembrane helix</keyword>
<feature type="transmembrane region" description="Helical" evidence="1">
    <location>
        <begin position="139"/>
        <end position="160"/>
    </location>
</feature>
<feature type="transmembrane region" description="Helical" evidence="1">
    <location>
        <begin position="96"/>
        <end position="118"/>
    </location>
</feature>